<sequence>MRFKFTIFLLGLNVLTFGLIGYLSHKSDPLDSSEGNLSAQIGREIIEADKIELSGSGLDQKRVLKRTGSNWQISEPMQWKANYFAINRILNQLQFIEEEATFSIDEISNTGQSLADYGLEDPLINLTISEGEESLQLSIGTLTEIGNNVYLLGPDRERIFVVNREVIDGLLVDLSDLRNREIFDIPVFEVTELSLQIKSSAESNNGDLKVRLANTTGEWRFEAPLSAEADPALVSNTINTLASLKVGRFIEPEASDPILHGLENPFMRVTLHGNKRRQTLLIGNLDPSTPSDGTPQFFARLEDNPIAFTVDARPFENLLQAQESLRERNFMSFDQADLNGIYINENGREIRLQKIETGDWQVLESAGGGQIQPRRADPEVMDELIEDLQQLRAKAFAIDVPNTVDLERLGFNAPRRTVTLQFDTAQPVILELAHPEDENEKLYARTAAKESIYEVERRPTLQLVPLNALHYRNRNIETLPQAAIIKSVRLTNLDTNEPVLNYEIDGQEDWAGFIDTLNIEEADALSTLLGSIRAFDVKSYLADGYADAYQLDAEKSLPWAYRLTAEVILPGGETQQTREVEYVFTERLSGTMQVGGSKANNAIFELKLELIEALYVLTENMPQPPESRGEVVPEATTPAPVPEPEAPQAPTN</sequence>
<gene>
    <name evidence="3" type="ORF">DDZ13_04355</name>
</gene>
<feature type="compositionally biased region" description="Pro residues" evidence="1">
    <location>
        <begin position="639"/>
        <end position="652"/>
    </location>
</feature>
<evidence type="ECO:0000313" key="4">
    <source>
        <dbReference type="Proteomes" id="UP000247099"/>
    </source>
</evidence>
<feature type="region of interest" description="Disordered" evidence="1">
    <location>
        <begin position="622"/>
        <end position="652"/>
    </location>
</feature>
<dbReference type="AlphaFoldDB" id="A0A317ZMY7"/>
<keyword evidence="4" id="KW-1185">Reference proteome</keyword>
<reference evidence="3 4" key="1">
    <citation type="submission" date="2018-05" db="EMBL/GenBank/DDBJ databases">
        <title>Coraliomargarita sinensis sp. nov., isolated from a marine solar saltern.</title>
        <authorList>
            <person name="Zhou L.Y."/>
        </authorList>
    </citation>
    <scope>NUCLEOTIDE SEQUENCE [LARGE SCALE GENOMIC DNA]</scope>
    <source>
        <strain evidence="3 4">WN38</strain>
    </source>
</reference>
<evidence type="ECO:0000313" key="3">
    <source>
        <dbReference type="EMBL" id="PXA05199.1"/>
    </source>
</evidence>
<dbReference type="InterPro" id="IPR025641">
    <property type="entry name" value="DUF4340"/>
</dbReference>
<evidence type="ECO:0000256" key="1">
    <source>
        <dbReference type="SAM" id="MobiDB-lite"/>
    </source>
</evidence>
<dbReference type="Pfam" id="PF14238">
    <property type="entry name" value="DUF4340"/>
    <property type="match status" value="1"/>
</dbReference>
<accession>A0A317ZMY7</accession>
<proteinExistence type="predicted"/>
<dbReference type="Proteomes" id="UP000247099">
    <property type="component" value="Unassembled WGS sequence"/>
</dbReference>
<comment type="caution">
    <text evidence="3">The sequence shown here is derived from an EMBL/GenBank/DDBJ whole genome shotgun (WGS) entry which is preliminary data.</text>
</comment>
<feature type="domain" description="DUF4340" evidence="2">
    <location>
        <begin position="219"/>
        <end position="399"/>
    </location>
</feature>
<dbReference type="EMBL" id="QHJQ01000002">
    <property type="protein sequence ID" value="PXA05199.1"/>
    <property type="molecule type" value="Genomic_DNA"/>
</dbReference>
<evidence type="ECO:0000259" key="2">
    <source>
        <dbReference type="Pfam" id="PF14238"/>
    </source>
</evidence>
<name>A0A317ZMY7_9BACT</name>
<dbReference type="RefSeq" id="WP_110130200.1">
    <property type="nucleotide sequence ID" value="NZ_QHJQ01000002.1"/>
</dbReference>
<organism evidence="3 4">
    <name type="scientific">Coraliomargarita sinensis</name>
    <dbReference type="NCBI Taxonomy" id="2174842"/>
    <lineage>
        <taxon>Bacteria</taxon>
        <taxon>Pseudomonadati</taxon>
        <taxon>Verrucomicrobiota</taxon>
        <taxon>Opitutia</taxon>
        <taxon>Puniceicoccales</taxon>
        <taxon>Coraliomargaritaceae</taxon>
        <taxon>Coraliomargarita</taxon>
    </lineage>
</organism>
<dbReference type="OrthoDB" id="179046at2"/>
<dbReference type="InParanoid" id="A0A317ZMY7"/>
<protein>
    <recommendedName>
        <fullName evidence="2">DUF4340 domain-containing protein</fullName>
    </recommendedName>
</protein>